<dbReference type="Proteomes" id="UP000287972">
    <property type="component" value="Unassembled WGS sequence"/>
</dbReference>
<organism evidence="2 3">
    <name type="scientific">Fusarium floridanum</name>
    <dbReference type="NCBI Taxonomy" id="1325733"/>
    <lineage>
        <taxon>Eukaryota</taxon>
        <taxon>Fungi</taxon>
        <taxon>Dikarya</taxon>
        <taxon>Ascomycota</taxon>
        <taxon>Pezizomycotina</taxon>
        <taxon>Sordariomycetes</taxon>
        <taxon>Hypocreomycetidae</taxon>
        <taxon>Hypocreales</taxon>
        <taxon>Nectriaceae</taxon>
        <taxon>Fusarium</taxon>
        <taxon>Fusarium solani species complex</taxon>
    </lineage>
</organism>
<feature type="compositionally biased region" description="Polar residues" evidence="1">
    <location>
        <begin position="171"/>
        <end position="182"/>
    </location>
</feature>
<evidence type="ECO:0000313" key="2">
    <source>
        <dbReference type="EMBL" id="RSL53020.1"/>
    </source>
</evidence>
<dbReference type="AlphaFoldDB" id="A0A428PJ23"/>
<protein>
    <submittedName>
        <fullName evidence="2">Uncharacterized protein</fullName>
    </submittedName>
</protein>
<comment type="caution">
    <text evidence="2">The sequence shown here is derived from an EMBL/GenBank/DDBJ whole genome shotgun (WGS) entry which is preliminary data.</text>
</comment>
<evidence type="ECO:0000313" key="3">
    <source>
        <dbReference type="Proteomes" id="UP000287972"/>
    </source>
</evidence>
<name>A0A428PJ23_9HYPO</name>
<gene>
    <name evidence="2" type="ORF">CEP51_014963</name>
</gene>
<feature type="region of interest" description="Disordered" evidence="1">
    <location>
        <begin position="171"/>
        <end position="200"/>
    </location>
</feature>
<reference evidence="2 3" key="1">
    <citation type="submission" date="2017-06" db="EMBL/GenBank/DDBJ databases">
        <title>Comparative genomic analysis of Ambrosia Fusariam Clade fungi.</title>
        <authorList>
            <person name="Stajich J.E."/>
            <person name="Carrillo J."/>
            <person name="Kijimoto T."/>
            <person name="Eskalen A."/>
            <person name="O'Donnell K."/>
            <person name="Kasson M."/>
        </authorList>
    </citation>
    <scope>NUCLEOTIDE SEQUENCE [LARGE SCALE GENOMIC DNA]</scope>
    <source>
        <strain evidence="2 3">NRRL62606</strain>
    </source>
</reference>
<dbReference type="EMBL" id="NKCL01000744">
    <property type="protein sequence ID" value="RSL53020.1"/>
    <property type="molecule type" value="Genomic_DNA"/>
</dbReference>
<feature type="compositionally biased region" description="Low complexity" evidence="1">
    <location>
        <begin position="188"/>
        <end position="200"/>
    </location>
</feature>
<proteinExistence type="predicted"/>
<evidence type="ECO:0000256" key="1">
    <source>
        <dbReference type="SAM" id="MobiDB-lite"/>
    </source>
</evidence>
<keyword evidence="3" id="KW-1185">Reference proteome</keyword>
<sequence>MPPTATSLSDNSLPMSTRLDASEINYFNLPFRHQTPPFVSVSFPTPNLDGSMKHQPSLPSMPENVFANHLPSTDTTPRPINHPRQSVSGFSGYWAERQVMMQRKSNSGKSFWKWRNRSTKSASESDARDLSFTSPLTSMSVPTNFKPFEQSLPRQPASPFVSESAHVFSLQHPSATRLSTQARQDRQSSSVSPGMGSSSSISPLSVAATVLKASTVPSSPSSTIGLYDKAKKSIESKLKFRGRKERCTCPPIPEYERPHSTAMDGAGNYHSVHQVTKSGTWFKDDLGKVKLRRKLFSKAPWSRKESSDSYSSMASSMRETLKGKSTPALPLLTCIFFHLLPDLGSDTRTNRKAVRVDCVDNQYPGGEAVRIKTPPLGEDTASGSPRSFFTELVPPFENDAVPFLPGPSARRNSLQTVRRRSITPQVREWWEQIPKKTGQDPFAQVPTFEFQVPEHLPNSPICPANMGHQGGAGLCVYHGRRKGGRA</sequence>
<accession>A0A428PJ23</accession>